<accession>A0A7R8H0A0</accession>
<name>A0A7R8H0A0_LEPSM</name>
<dbReference type="Pfam" id="PF03476">
    <property type="entry name" value="MOSC_N"/>
    <property type="match status" value="1"/>
</dbReference>
<keyword evidence="2" id="KW-1185">Reference proteome</keyword>
<dbReference type="InterPro" id="IPR005302">
    <property type="entry name" value="MoCF_Sase_C"/>
</dbReference>
<sequence>MANIWNQIGVLDRIYIYPLKSGKGLPVQKAKVDKYGLTHQENEDRRFVLVDSVHDFKVMTGRRYHGLVKVELSKSNSNTFTLKAPGVEPFTGVLPSSSSLPIETNIFWEYMPGIRLRRRCFPLSSRSLIDSKQLMTSLSMVEDVPFYADGYPILLTTSRSVKYLNEVLKNQEEQDLIVDDKRFRTNIHIQNNIPFDEDNWTRIRIGSEAFFPK</sequence>
<dbReference type="GO" id="GO:0030151">
    <property type="term" value="F:molybdenum ion binding"/>
    <property type="evidence" value="ECO:0007669"/>
    <property type="project" value="InterPro"/>
</dbReference>
<dbReference type="OrthoDB" id="17255at2759"/>
<dbReference type="InterPro" id="IPR005303">
    <property type="entry name" value="MOCOS_middle"/>
</dbReference>
<reference evidence="1" key="1">
    <citation type="submission" date="2021-02" db="EMBL/GenBank/DDBJ databases">
        <authorList>
            <person name="Bekaert M."/>
        </authorList>
    </citation>
    <scope>NUCLEOTIDE SEQUENCE</scope>
    <source>
        <strain evidence="1">IoA-00</strain>
    </source>
</reference>
<evidence type="ECO:0000313" key="1">
    <source>
        <dbReference type="EMBL" id="CAF2782060.1"/>
    </source>
</evidence>
<protein>
    <submittedName>
        <fullName evidence="1">(salmon louse) hypothetical protein</fullName>
    </submittedName>
</protein>
<dbReference type="GO" id="GO:0003824">
    <property type="term" value="F:catalytic activity"/>
    <property type="evidence" value="ECO:0007669"/>
    <property type="project" value="InterPro"/>
</dbReference>
<dbReference type="Proteomes" id="UP000675881">
    <property type="component" value="Chromosome 1"/>
</dbReference>
<dbReference type="EMBL" id="HG994580">
    <property type="protein sequence ID" value="CAF2782060.1"/>
    <property type="molecule type" value="Genomic_DNA"/>
</dbReference>
<dbReference type="GO" id="GO:0030170">
    <property type="term" value="F:pyridoxal phosphate binding"/>
    <property type="evidence" value="ECO:0007669"/>
    <property type="project" value="InterPro"/>
</dbReference>
<dbReference type="AlphaFoldDB" id="A0A7R8H0A0"/>
<proteinExistence type="predicted"/>
<dbReference type="SUPFAM" id="SSF141673">
    <property type="entry name" value="MOSC N-terminal domain-like"/>
    <property type="match status" value="1"/>
</dbReference>
<dbReference type="PROSITE" id="PS51340">
    <property type="entry name" value="MOSC"/>
    <property type="match status" value="1"/>
</dbReference>
<gene>
    <name evidence="1" type="ORF">LSAA_1753</name>
</gene>
<organism evidence="1 2">
    <name type="scientific">Lepeophtheirus salmonis</name>
    <name type="common">Salmon louse</name>
    <name type="synonym">Caligus salmonis</name>
    <dbReference type="NCBI Taxonomy" id="72036"/>
    <lineage>
        <taxon>Eukaryota</taxon>
        <taxon>Metazoa</taxon>
        <taxon>Ecdysozoa</taxon>
        <taxon>Arthropoda</taxon>
        <taxon>Crustacea</taxon>
        <taxon>Multicrustacea</taxon>
        <taxon>Hexanauplia</taxon>
        <taxon>Copepoda</taxon>
        <taxon>Siphonostomatoida</taxon>
        <taxon>Caligidae</taxon>
        <taxon>Lepeophtheirus</taxon>
    </lineage>
</organism>
<evidence type="ECO:0000313" key="2">
    <source>
        <dbReference type="Proteomes" id="UP000675881"/>
    </source>
</evidence>